<keyword evidence="1" id="KW-0472">Membrane</keyword>
<accession>A0A841BM84</accession>
<dbReference type="PANTHER" id="PTHR20992">
    <property type="entry name" value="AT15442P-RELATED"/>
    <property type="match status" value="1"/>
</dbReference>
<comment type="caution">
    <text evidence="2">The sequence shown here is derived from an EMBL/GenBank/DDBJ whole genome shotgun (WGS) entry which is preliminary data.</text>
</comment>
<sequence>MTRQLPIREYATGTSILPGVAIAISLVPPLAVTGLLLEVGRYHDAGQSALLFATNVAAIVATGTLVFLLYRVRAAAQTAGHAVSRLRGTTLVAVSCLVILVAVPLTIGTVTIARDQQLAATARPLALQWADNAHWQIADVVAKNGTITVTAVGLPPDLDLPALRRALNDGGLAPHDLRVQLVGGNTRLCAAAATDCMTVTG</sequence>
<keyword evidence="3" id="KW-1185">Reference proteome</keyword>
<feature type="transmembrane region" description="Helical" evidence="1">
    <location>
        <begin position="16"/>
        <end position="37"/>
    </location>
</feature>
<evidence type="ECO:0000313" key="3">
    <source>
        <dbReference type="Proteomes" id="UP000587527"/>
    </source>
</evidence>
<feature type="transmembrane region" description="Helical" evidence="1">
    <location>
        <begin position="49"/>
        <end position="70"/>
    </location>
</feature>
<feature type="transmembrane region" description="Helical" evidence="1">
    <location>
        <begin position="90"/>
        <end position="113"/>
    </location>
</feature>
<gene>
    <name evidence="2" type="ORF">F4553_001462</name>
</gene>
<evidence type="ECO:0000256" key="1">
    <source>
        <dbReference type="SAM" id="Phobius"/>
    </source>
</evidence>
<evidence type="ECO:0000313" key="2">
    <source>
        <dbReference type="EMBL" id="MBB5868083.1"/>
    </source>
</evidence>
<proteinExistence type="predicted"/>
<organism evidence="2 3">
    <name type="scientific">Allocatelliglobosispora scoriae</name>
    <dbReference type="NCBI Taxonomy" id="643052"/>
    <lineage>
        <taxon>Bacteria</taxon>
        <taxon>Bacillati</taxon>
        <taxon>Actinomycetota</taxon>
        <taxon>Actinomycetes</taxon>
        <taxon>Micromonosporales</taxon>
        <taxon>Micromonosporaceae</taxon>
        <taxon>Allocatelliglobosispora</taxon>
    </lineage>
</organism>
<dbReference type="InterPro" id="IPR005240">
    <property type="entry name" value="DUF389"/>
</dbReference>
<dbReference type="Pfam" id="PF04087">
    <property type="entry name" value="DUF389"/>
    <property type="match status" value="1"/>
</dbReference>
<dbReference type="EMBL" id="JACHMN010000002">
    <property type="protein sequence ID" value="MBB5868083.1"/>
    <property type="molecule type" value="Genomic_DNA"/>
</dbReference>
<protein>
    <submittedName>
        <fullName evidence="2">Putative membrane protein</fullName>
    </submittedName>
</protein>
<keyword evidence="1" id="KW-0812">Transmembrane</keyword>
<dbReference type="Proteomes" id="UP000587527">
    <property type="component" value="Unassembled WGS sequence"/>
</dbReference>
<name>A0A841BM84_9ACTN</name>
<keyword evidence="1" id="KW-1133">Transmembrane helix</keyword>
<dbReference type="AlphaFoldDB" id="A0A841BM84"/>
<reference evidence="2 3" key="1">
    <citation type="submission" date="2020-08" db="EMBL/GenBank/DDBJ databases">
        <title>Sequencing the genomes of 1000 actinobacteria strains.</title>
        <authorList>
            <person name="Klenk H.-P."/>
        </authorList>
    </citation>
    <scope>NUCLEOTIDE SEQUENCE [LARGE SCALE GENOMIC DNA]</scope>
    <source>
        <strain evidence="2 3">DSM 45362</strain>
    </source>
</reference>
<dbReference type="PANTHER" id="PTHR20992:SF9">
    <property type="entry name" value="AT15442P-RELATED"/>
    <property type="match status" value="1"/>
</dbReference>
<dbReference type="RefSeq" id="WP_221469808.1">
    <property type="nucleotide sequence ID" value="NZ_JACHMN010000002.1"/>
</dbReference>